<keyword evidence="7" id="KW-1133">Transmembrane helix</keyword>
<proteinExistence type="predicted"/>
<dbReference type="CDD" id="cd12148">
    <property type="entry name" value="fungal_TF_MHR"/>
    <property type="match status" value="1"/>
</dbReference>
<dbReference type="OrthoDB" id="2579025at2759"/>
<accession>A0A8H7WIZ1</accession>
<keyword evidence="7" id="KW-0812">Transmembrane</keyword>
<feature type="domain" description="Xylanolytic transcriptional activator regulatory" evidence="8">
    <location>
        <begin position="287"/>
        <end position="363"/>
    </location>
</feature>
<feature type="compositionally biased region" description="Polar residues" evidence="6">
    <location>
        <begin position="657"/>
        <end position="666"/>
    </location>
</feature>
<keyword evidence="2" id="KW-0805">Transcription regulation</keyword>
<feature type="transmembrane region" description="Helical" evidence="7">
    <location>
        <begin position="524"/>
        <end position="542"/>
    </location>
</feature>
<evidence type="ECO:0000256" key="2">
    <source>
        <dbReference type="ARBA" id="ARBA00023015"/>
    </source>
</evidence>
<keyword evidence="7" id="KW-0472">Membrane</keyword>
<feature type="compositionally biased region" description="Polar residues" evidence="6">
    <location>
        <begin position="13"/>
        <end position="23"/>
    </location>
</feature>
<evidence type="ECO:0000256" key="3">
    <source>
        <dbReference type="ARBA" id="ARBA00023125"/>
    </source>
</evidence>
<dbReference type="AlphaFoldDB" id="A0A8H7WIZ1"/>
<keyword evidence="4" id="KW-0804">Transcription</keyword>
<evidence type="ECO:0000256" key="5">
    <source>
        <dbReference type="ARBA" id="ARBA00023242"/>
    </source>
</evidence>
<evidence type="ECO:0000313" key="9">
    <source>
        <dbReference type="EMBL" id="KAG4425538.1"/>
    </source>
</evidence>
<dbReference type="SMART" id="SM00906">
    <property type="entry name" value="Fungal_trans"/>
    <property type="match status" value="1"/>
</dbReference>
<dbReference type="GO" id="GO:0043565">
    <property type="term" value="F:sequence-specific DNA binding"/>
    <property type="evidence" value="ECO:0007669"/>
    <property type="project" value="TreeGrafter"/>
</dbReference>
<gene>
    <name evidence="9" type="ORF">IFR04_001235</name>
</gene>
<evidence type="ECO:0000259" key="8">
    <source>
        <dbReference type="SMART" id="SM00906"/>
    </source>
</evidence>
<keyword evidence="5" id="KW-0539">Nucleus</keyword>
<evidence type="ECO:0000256" key="1">
    <source>
        <dbReference type="ARBA" id="ARBA00004123"/>
    </source>
</evidence>
<comment type="subcellular location">
    <subcellularLocation>
        <location evidence="1">Nucleus</location>
    </subcellularLocation>
</comment>
<dbReference type="EMBL" id="JAFJYH010000009">
    <property type="protein sequence ID" value="KAG4425538.1"/>
    <property type="molecule type" value="Genomic_DNA"/>
</dbReference>
<dbReference type="Pfam" id="PF04082">
    <property type="entry name" value="Fungal_trans"/>
    <property type="match status" value="1"/>
</dbReference>
<organism evidence="9 10">
    <name type="scientific">Cadophora malorum</name>
    <dbReference type="NCBI Taxonomy" id="108018"/>
    <lineage>
        <taxon>Eukaryota</taxon>
        <taxon>Fungi</taxon>
        <taxon>Dikarya</taxon>
        <taxon>Ascomycota</taxon>
        <taxon>Pezizomycotina</taxon>
        <taxon>Leotiomycetes</taxon>
        <taxon>Helotiales</taxon>
        <taxon>Ploettnerulaceae</taxon>
        <taxon>Cadophora</taxon>
    </lineage>
</organism>
<keyword evidence="3" id="KW-0238">DNA-binding</keyword>
<dbReference type="InterPro" id="IPR007219">
    <property type="entry name" value="XnlR_reg_dom"/>
</dbReference>
<comment type="caution">
    <text evidence="9">The sequence shown here is derived from an EMBL/GenBank/DDBJ whole genome shotgun (WGS) entry which is preliminary data.</text>
</comment>
<protein>
    <recommendedName>
        <fullName evidence="8">Xylanolytic transcriptional activator regulatory domain-containing protein</fullName>
    </recommendedName>
</protein>
<dbReference type="GO" id="GO:0005634">
    <property type="term" value="C:nucleus"/>
    <property type="evidence" value="ECO:0007669"/>
    <property type="project" value="UniProtKB-SubCell"/>
</dbReference>
<feature type="region of interest" description="Disordered" evidence="6">
    <location>
        <begin position="647"/>
        <end position="666"/>
    </location>
</feature>
<reference evidence="9" key="1">
    <citation type="submission" date="2021-02" db="EMBL/GenBank/DDBJ databases">
        <title>Genome sequence Cadophora malorum strain M34.</title>
        <authorList>
            <person name="Stefanovic E."/>
            <person name="Vu D."/>
            <person name="Scully C."/>
            <person name="Dijksterhuis J."/>
            <person name="Roader J."/>
            <person name="Houbraken J."/>
        </authorList>
    </citation>
    <scope>NUCLEOTIDE SEQUENCE</scope>
    <source>
        <strain evidence="9">M34</strain>
    </source>
</reference>
<evidence type="ECO:0000256" key="6">
    <source>
        <dbReference type="SAM" id="MobiDB-lite"/>
    </source>
</evidence>
<feature type="region of interest" description="Disordered" evidence="6">
    <location>
        <begin position="97"/>
        <end position="118"/>
    </location>
</feature>
<feature type="region of interest" description="Disordered" evidence="6">
    <location>
        <begin position="1"/>
        <end position="37"/>
    </location>
</feature>
<evidence type="ECO:0000256" key="4">
    <source>
        <dbReference type="ARBA" id="ARBA00023163"/>
    </source>
</evidence>
<name>A0A8H7WIZ1_9HELO</name>
<dbReference type="Proteomes" id="UP000664132">
    <property type="component" value="Unassembled WGS sequence"/>
</dbReference>
<dbReference type="GO" id="GO:0006351">
    <property type="term" value="P:DNA-templated transcription"/>
    <property type="evidence" value="ECO:0007669"/>
    <property type="project" value="InterPro"/>
</dbReference>
<keyword evidence="10" id="KW-1185">Reference proteome</keyword>
<dbReference type="GO" id="GO:0008270">
    <property type="term" value="F:zinc ion binding"/>
    <property type="evidence" value="ECO:0007669"/>
    <property type="project" value="InterPro"/>
</dbReference>
<dbReference type="PANTHER" id="PTHR47540">
    <property type="entry name" value="THIAMINE REPRESSIBLE GENES REGULATORY PROTEIN THI5"/>
    <property type="match status" value="1"/>
</dbReference>
<dbReference type="PANTHER" id="PTHR47540:SF3">
    <property type="entry name" value="ZN(II)2CYS6 TRANSCRIPTION FACTOR (EUROFUNG)"/>
    <property type="match status" value="1"/>
</dbReference>
<evidence type="ECO:0000256" key="7">
    <source>
        <dbReference type="SAM" id="Phobius"/>
    </source>
</evidence>
<dbReference type="InterPro" id="IPR051711">
    <property type="entry name" value="Stress_Response_Reg"/>
</dbReference>
<dbReference type="GO" id="GO:0045944">
    <property type="term" value="P:positive regulation of transcription by RNA polymerase II"/>
    <property type="evidence" value="ECO:0007669"/>
    <property type="project" value="TreeGrafter"/>
</dbReference>
<sequence length="714" mass="79776">MTDHHSAGEVLSPPQNEDNNSSQVKKRKRAEVERTRFTAAYTRGRPPSVLPEDGLGYTESVVSNVLAQVNSNRNPADGGVTNPIQSDMPQLLQVDRVDSRVQSSRNSPEPPQTDLQGHFVGPSSGVSFLLRVQKKLHQKVSFSHKSSIFTFGDAPLPKYDPSFFLLPPKADAEILVARYFDFAVATHRFLHRPTVESWLEEFYDNLGVMLQKDGAKERTALLFMVFAHAKEHMHDDTSQNGVDTSARYFQAADQQLSSETGEIRLTSVQARLCQCFYLLSRSRVNHCWSLFGTTARLILAIGIHRKRRLETSNGSDLIDFECRKRVFWCAYGLDNYLSAALGRPRTFHDDDIDQELPTCVDDAYITAQSIQLQKSKGQAIMAASVAHNTLSKIISPILRDLYAIRAPSLTDRVNLTAKYSEELSNWRKGLARFLDGDSVDTSLLIPLFQRQRNVLNLAYYHALILVYRPFLLSNFASLNSRNNRLRGAPGSPDMDKNVSECLSAAMNVALIVDELHESKQVFRGFWFTHYFAFCAVVILYIYTIQQRNSPRDKYRAYFEAAEKCQRQISAMAGHESLAERYSVVLEELRLEAVKQTETNRDAQNQAPRMSSLPQVGQMFPGAAIDGYQPASGNDNGASDFDLATNLYTNGHEAGPSEGQNSTTPSSLMAELTSWGEFDSLVNAGMGGLDFLSMGDQSGMWEGTLDTTFPHNVGI</sequence>
<evidence type="ECO:0000313" key="10">
    <source>
        <dbReference type="Proteomes" id="UP000664132"/>
    </source>
</evidence>